<protein>
    <submittedName>
        <fullName evidence="1">DUF3164 family protein</fullName>
    </submittedName>
</protein>
<reference evidence="1 2" key="1">
    <citation type="submission" date="2024-06" db="EMBL/GenBank/DDBJ databases">
        <title>Flavobacterium spp. isolated from glacier.</title>
        <authorList>
            <person name="Han D."/>
        </authorList>
    </citation>
    <scope>NUCLEOTIDE SEQUENCE [LARGE SCALE GENOMIC DNA]</scope>
    <source>
        <strain evidence="1 2">LB3P45</strain>
    </source>
</reference>
<sequence>METNNITVKEAIIMSTATMEAPAVDLTKFSPAQLKAALQAQETKKDADRIAYKELVEQTVPKAIFKLALASEVLSNAKTEAFQYFEDILKLKSEVFGVKEKQQSHTFSFEGGEVQIGYRITDGWDDTVNAGIAKVEKYISSLAKDTETAALVDMVFNLLKKDAKGNLKGSRVLELQKLTAKFSDEEFTDGVDIISKSYKPVRSVWFVEAALIDENKNKTPIPLSMSAVDFSKGYKFEFYNEVIAETNAPE</sequence>
<gene>
    <name evidence="1" type="ORF">ACFX5D_13260</name>
</gene>
<name>A0ABW6HPG7_9FLAO</name>
<proteinExistence type="predicted"/>
<accession>A0ABW6HPG7</accession>
<evidence type="ECO:0000313" key="2">
    <source>
        <dbReference type="Proteomes" id="UP001600039"/>
    </source>
</evidence>
<dbReference type="InterPro" id="IPR021505">
    <property type="entry name" value="Phage_B3_Orf6"/>
</dbReference>
<dbReference type="EMBL" id="JBHZQA010000009">
    <property type="protein sequence ID" value="MFE3848934.1"/>
    <property type="molecule type" value="Genomic_DNA"/>
</dbReference>
<dbReference type="Pfam" id="PF11363">
    <property type="entry name" value="DUF3164"/>
    <property type="match status" value="1"/>
</dbReference>
<organism evidence="1 2">
    <name type="scientific">Flavobacterium fructosi</name>
    <dbReference type="NCBI Taxonomy" id="3230416"/>
    <lineage>
        <taxon>Bacteria</taxon>
        <taxon>Pseudomonadati</taxon>
        <taxon>Bacteroidota</taxon>
        <taxon>Flavobacteriia</taxon>
        <taxon>Flavobacteriales</taxon>
        <taxon>Flavobacteriaceae</taxon>
        <taxon>Flavobacterium</taxon>
    </lineage>
</organism>
<comment type="caution">
    <text evidence="1">The sequence shown here is derived from an EMBL/GenBank/DDBJ whole genome shotgun (WGS) entry which is preliminary data.</text>
</comment>
<dbReference type="RefSeq" id="WP_379858686.1">
    <property type="nucleotide sequence ID" value="NZ_JBHZQA010000009.1"/>
</dbReference>
<dbReference type="Proteomes" id="UP001600039">
    <property type="component" value="Unassembled WGS sequence"/>
</dbReference>
<keyword evidence="2" id="KW-1185">Reference proteome</keyword>
<evidence type="ECO:0000313" key="1">
    <source>
        <dbReference type="EMBL" id="MFE3848934.1"/>
    </source>
</evidence>